<dbReference type="PANTHER" id="PTHR11606:SF13">
    <property type="entry name" value="GLUTAMATE DEHYDROGENASE 1, MITOCHONDRIAL"/>
    <property type="match status" value="1"/>
</dbReference>
<feature type="domain" description="Glutamate/phenylalanine/leucine/valine/L-tryptophan dehydrogenase C-terminal" evidence="9">
    <location>
        <begin position="240"/>
        <end position="470"/>
    </location>
</feature>
<evidence type="ECO:0000256" key="8">
    <source>
        <dbReference type="RuleBase" id="RU004417"/>
    </source>
</evidence>
<dbReference type="SUPFAM" id="SSF51735">
    <property type="entry name" value="NAD(P)-binding Rossmann-fold domains"/>
    <property type="match status" value="1"/>
</dbReference>
<dbReference type="GO" id="GO:0006538">
    <property type="term" value="P:L-glutamate catabolic process"/>
    <property type="evidence" value="ECO:0007669"/>
    <property type="project" value="TreeGrafter"/>
</dbReference>
<evidence type="ECO:0000256" key="5">
    <source>
        <dbReference type="PIRSR" id="PIRSR000185-1"/>
    </source>
</evidence>
<dbReference type="GO" id="GO:0000166">
    <property type="term" value="F:nucleotide binding"/>
    <property type="evidence" value="ECO:0007669"/>
    <property type="project" value="UniProtKB-KW"/>
</dbReference>
<reference evidence="10 11" key="1">
    <citation type="journal article" date="2014" name="Genome Announc.">
        <title>Draft Genome Sequence of the Boron-Tolerant and Moderately Halotolerant Bacterium Gracilibacillus boraciitolerans JCM 21714T.</title>
        <authorList>
            <person name="Ahmed I."/>
            <person name="Oshima K."/>
            <person name="Suda W."/>
            <person name="Kitamura K."/>
            <person name="Iida T."/>
            <person name="Ohmori Y."/>
            <person name="Fujiwara T."/>
            <person name="Hattori M."/>
            <person name="Ohkuma M."/>
        </authorList>
    </citation>
    <scope>NUCLEOTIDE SEQUENCE [LARGE SCALE GENOMIC DNA]</scope>
    <source>
        <strain evidence="10 11">JCM 21714</strain>
    </source>
</reference>
<comment type="similarity">
    <text evidence="1 4 8">Belongs to the Glu/Leu/Phe/Val dehydrogenases family.</text>
</comment>
<dbReference type="SUPFAM" id="SSF53223">
    <property type="entry name" value="Aminoacid dehydrogenase-like, N-terminal domain"/>
    <property type="match status" value="1"/>
</dbReference>
<feature type="binding site" evidence="6">
    <location>
        <position position="82"/>
    </location>
    <ligand>
        <name>substrate</name>
    </ligand>
</feature>
<evidence type="ECO:0000256" key="7">
    <source>
        <dbReference type="PIRSR" id="PIRSR000185-3"/>
    </source>
</evidence>
<dbReference type="PIRSF" id="PIRSF000185">
    <property type="entry name" value="Glu_DH"/>
    <property type="match status" value="1"/>
</dbReference>
<keyword evidence="3 4" id="KW-0560">Oxidoreductase</keyword>
<dbReference type="Pfam" id="PF02812">
    <property type="entry name" value="ELFV_dehydrog_N"/>
    <property type="match status" value="1"/>
</dbReference>
<dbReference type="Proteomes" id="UP000019102">
    <property type="component" value="Unassembled WGS sequence"/>
</dbReference>
<dbReference type="EMBL" id="BAVS01000017">
    <property type="protein sequence ID" value="GAE93912.1"/>
    <property type="molecule type" value="Genomic_DNA"/>
</dbReference>
<evidence type="ECO:0000256" key="6">
    <source>
        <dbReference type="PIRSR" id="PIRSR000185-2"/>
    </source>
</evidence>
<keyword evidence="6" id="KW-0547">Nucleotide-binding</keyword>
<dbReference type="RefSeq" id="WP_035724405.1">
    <property type="nucleotide sequence ID" value="NZ_BAVS01000017.1"/>
</dbReference>
<dbReference type="STRING" id="1298598.JCM21714_3031"/>
<dbReference type="InterPro" id="IPR006096">
    <property type="entry name" value="Glu/Leu/Phe/Val/Trp_DH_C"/>
</dbReference>
<feature type="binding site" evidence="6">
    <location>
        <position position="204"/>
    </location>
    <ligand>
        <name>NAD(+)</name>
        <dbReference type="ChEBI" id="CHEBI:57540"/>
    </ligand>
</feature>
<feature type="site" description="Important for catalysis" evidence="7">
    <location>
        <position position="158"/>
    </location>
</feature>
<dbReference type="InterPro" id="IPR046346">
    <property type="entry name" value="Aminoacid_DH-like_N_sf"/>
</dbReference>
<dbReference type="InterPro" id="IPR036291">
    <property type="entry name" value="NAD(P)-bd_dom_sf"/>
</dbReference>
<accession>W4VL40</accession>
<dbReference type="Gene3D" id="3.40.50.720">
    <property type="entry name" value="NAD(P)-binding Rossmann-like Domain"/>
    <property type="match status" value="1"/>
</dbReference>
<dbReference type="Pfam" id="PF00208">
    <property type="entry name" value="ELFV_dehydrog"/>
    <property type="match status" value="1"/>
</dbReference>
<feature type="binding site" evidence="6">
    <location>
        <position position="106"/>
    </location>
    <ligand>
        <name>substrate</name>
    </ligand>
</feature>
<comment type="caution">
    <text evidence="10">The sequence shown here is derived from an EMBL/GenBank/DDBJ whole genome shotgun (WGS) entry which is preliminary data.</text>
</comment>
<evidence type="ECO:0000259" key="9">
    <source>
        <dbReference type="SMART" id="SM00839"/>
    </source>
</evidence>
<evidence type="ECO:0000256" key="3">
    <source>
        <dbReference type="ARBA" id="ARBA00023002"/>
    </source>
</evidence>
<feature type="active site" description="Proton donor" evidence="5">
    <location>
        <position position="118"/>
    </location>
</feature>
<dbReference type="InterPro" id="IPR006095">
    <property type="entry name" value="Glu/Leu/Phe/Val/Trp_DH"/>
</dbReference>
<dbReference type="AlphaFoldDB" id="W4VL40"/>
<sequence length="473" mass="53378">MDLAQTQRIIKNTLQDLQKDELFITQLQGENREKTFASVEEILTTTDKIIKSYIRVSKDDGRIVRIPPAYRIQHNNIAGFYKGGIRFNESVNEEEVENLAVLMTLKNALHDLPFGGAKGGVVVNPNDYSDRELNFISKKYVQRFAPDLGPTHDIPAPDMGTNEKIMDWMVGGEYKTIHPGQNYLGAFTGKSVDNGGAKGRREATGKGTFFSYFWLLHEWIGKQKSLHFNEVDKVHKTQYEKLKSLYKKHVDEEEITIAIQGGFGNVGSVAALEAYASKELKHRVVAVSDHNVTLYNPNGINIPGLITYQNKNGHLPESKGELENIGVYADIKGRGDILTLDVEVLILAAAERQITDKNMRAIKAELLVEGANAPIDAAADQYLNEKGKIIIPPDILANAGGVMVSYLEWKQDRITQFFTNEETLREMSMQMTQSCEKVFNDYFERKLEGIRYTCYLHATKKLFTLLYKQGKLF</sequence>
<dbReference type="PRINTS" id="PR00082">
    <property type="entry name" value="GLFDHDRGNASE"/>
</dbReference>
<dbReference type="PANTHER" id="PTHR11606">
    <property type="entry name" value="GLUTAMATE DEHYDROGENASE"/>
    <property type="match status" value="1"/>
</dbReference>
<keyword evidence="6" id="KW-0520">NAD</keyword>
<dbReference type="eggNOG" id="COG0334">
    <property type="taxonomic scope" value="Bacteria"/>
</dbReference>
<dbReference type="OrthoDB" id="9803297at2"/>
<dbReference type="GO" id="GO:0004352">
    <property type="term" value="F:glutamate dehydrogenase (NAD+) activity"/>
    <property type="evidence" value="ECO:0007669"/>
    <property type="project" value="TreeGrafter"/>
</dbReference>
<evidence type="ECO:0000313" key="10">
    <source>
        <dbReference type="EMBL" id="GAE93912.1"/>
    </source>
</evidence>
<evidence type="ECO:0000313" key="11">
    <source>
        <dbReference type="Proteomes" id="UP000019102"/>
    </source>
</evidence>
<name>W4VL40_9BACI</name>
<proteinExistence type="inferred from homology"/>
<organism evidence="10 11">
    <name type="scientific">Gracilibacillus boraciitolerans JCM 21714</name>
    <dbReference type="NCBI Taxonomy" id="1298598"/>
    <lineage>
        <taxon>Bacteria</taxon>
        <taxon>Bacillati</taxon>
        <taxon>Bacillota</taxon>
        <taxon>Bacilli</taxon>
        <taxon>Bacillales</taxon>
        <taxon>Bacillaceae</taxon>
        <taxon>Gracilibacillus</taxon>
    </lineage>
</organism>
<gene>
    <name evidence="10" type="ORF">JCM21714_3031</name>
</gene>
<evidence type="ECO:0000256" key="4">
    <source>
        <dbReference type="PIRNR" id="PIRNR000185"/>
    </source>
</evidence>
<feature type="binding site" evidence="6">
    <location>
        <position position="405"/>
    </location>
    <ligand>
        <name>substrate</name>
    </ligand>
</feature>
<protein>
    <recommendedName>
        <fullName evidence="2 4">Glutamate dehydrogenase</fullName>
    </recommendedName>
</protein>
<dbReference type="InterPro" id="IPR033524">
    <property type="entry name" value="Glu/Leu/Phe/Val_DH_AS"/>
</dbReference>
<dbReference type="InterPro" id="IPR006097">
    <property type="entry name" value="Glu/Leu/Phe/Val/Trp_DH_dimer"/>
</dbReference>
<dbReference type="InterPro" id="IPR014362">
    <property type="entry name" value="Glu_DH"/>
</dbReference>
<keyword evidence="11" id="KW-1185">Reference proteome</keyword>
<dbReference type="PROSITE" id="PS00074">
    <property type="entry name" value="GLFV_DEHYDROGENASE"/>
    <property type="match status" value="1"/>
</dbReference>
<feature type="binding site" evidence="6">
    <location>
        <position position="265"/>
    </location>
    <ligand>
        <name>NAD(+)</name>
        <dbReference type="ChEBI" id="CHEBI:57540"/>
    </ligand>
</feature>
<evidence type="ECO:0000256" key="2">
    <source>
        <dbReference type="ARBA" id="ARBA00012896"/>
    </source>
</evidence>
<dbReference type="SMART" id="SM00839">
    <property type="entry name" value="ELFV_dehydrog"/>
    <property type="match status" value="1"/>
</dbReference>
<dbReference type="Gene3D" id="3.40.50.10860">
    <property type="entry name" value="Leucine Dehydrogenase, chain A, domain 1"/>
    <property type="match status" value="1"/>
</dbReference>
<evidence type="ECO:0000256" key="1">
    <source>
        <dbReference type="ARBA" id="ARBA00006382"/>
    </source>
</evidence>